<dbReference type="Pfam" id="PF04832">
    <property type="entry name" value="SOUL"/>
    <property type="match status" value="1"/>
</dbReference>
<evidence type="ECO:0000313" key="2">
    <source>
        <dbReference type="EMBL" id="UZP75253.1"/>
    </source>
</evidence>
<feature type="chain" id="PRO_5045071779" evidence="1">
    <location>
        <begin position="23"/>
        <end position="189"/>
    </location>
</feature>
<keyword evidence="1" id="KW-0732">Signal</keyword>
<dbReference type="PANTHER" id="PTHR11220">
    <property type="entry name" value="HEME-BINDING PROTEIN-RELATED"/>
    <property type="match status" value="1"/>
</dbReference>
<dbReference type="PANTHER" id="PTHR11220:SF58">
    <property type="entry name" value="SOUL HEME-BINDING FAMILY PROTEIN"/>
    <property type="match status" value="1"/>
</dbReference>
<dbReference type="InterPro" id="IPR006917">
    <property type="entry name" value="SOUL_heme-bd"/>
</dbReference>
<gene>
    <name evidence="2" type="ORF">E0F26_11125</name>
</gene>
<dbReference type="SUPFAM" id="SSF55136">
    <property type="entry name" value="Probable bacterial effector-binding domain"/>
    <property type="match status" value="1"/>
</dbReference>
<reference evidence="2 3" key="1">
    <citation type="submission" date="2019-02" db="EMBL/GenBank/DDBJ databases">
        <title>Halieaceae_genomes.</title>
        <authorList>
            <person name="Li S.-H."/>
        </authorList>
    </citation>
    <scope>NUCLEOTIDE SEQUENCE [LARGE SCALE GENOMIC DNA]</scope>
    <source>
        <strain evidence="2 3">JH123</strain>
    </source>
</reference>
<protein>
    <submittedName>
        <fullName evidence="2">Heme-binding protein</fullName>
    </submittedName>
</protein>
<evidence type="ECO:0000256" key="1">
    <source>
        <dbReference type="SAM" id="SignalP"/>
    </source>
</evidence>
<feature type="signal peptide" evidence="1">
    <location>
        <begin position="1"/>
        <end position="22"/>
    </location>
</feature>
<proteinExistence type="predicted"/>
<evidence type="ECO:0000313" key="3">
    <source>
        <dbReference type="Proteomes" id="UP001317963"/>
    </source>
</evidence>
<sequence>MRYVLTTVLTLCVLITSWSATAIEEPEYTVVQSWDDESIEIRDYESRILAFTDMSEGSNSGFRVLAGYIFGGNERQQEIAMTAPVQSTMPTESDAEMAFVVPSEFDLSDLPNPNDARVNFREEPAYRAAVIRFSGWVNDKKAEKHWQMLRSFLAEQGIQPLGEPTLNQYNPPWTLPFMRRNEIIIAVAQ</sequence>
<dbReference type="InterPro" id="IPR011256">
    <property type="entry name" value="Reg_factor_effector_dom_sf"/>
</dbReference>
<dbReference type="Gene3D" id="3.20.80.10">
    <property type="entry name" value="Regulatory factor, effector binding domain"/>
    <property type="match status" value="1"/>
</dbReference>
<organism evidence="2 3">
    <name type="scientific">Candidatus Paraluminiphilus aquimaris</name>
    <dbReference type="NCBI Taxonomy" id="2518994"/>
    <lineage>
        <taxon>Bacteria</taxon>
        <taxon>Pseudomonadati</taxon>
        <taxon>Pseudomonadota</taxon>
        <taxon>Gammaproteobacteria</taxon>
        <taxon>Cellvibrionales</taxon>
        <taxon>Halieaceae</taxon>
        <taxon>Candidatus Paraluminiphilus</taxon>
    </lineage>
</organism>
<dbReference type="RefSeq" id="WP_279241735.1">
    <property type="nucleotide sequence ID" value="NZ_CP036501.1"/>
</dbReference>
<dbReference type="EMBL" id="CP036501">
    <property type="protein sequence ID" value="UZP75253.1"/>
    <property type="molecule type" value="Genomic_DNA"/>
</dbReference>
<keyword evidence="3" id="KW-1185">Reference proteome</keyword>
<name>A0ABY6QA37_9GAMM</name>
<accession>A0ABY6QA37</accession>
<dbReference type="Proteomes" id="UP001317963">
    <property type="component" value="Chromosome"/>
</dbReference>